<feature type="domain" description="ABC transporter" evidence="8">
    <location>
        <begin position="353"/>
        <end position="591"/>
    </location>
</feature>
<dbReference type="PANTHER" id="PTHR43394">
    <property type="entry name" value="ATP-DEPENDENT PERMEASE MDL1, MITOCHONDRIAL"/>
    <property type="match status" value="1"/>
</dbReference>
<dbReference type="CDD" id="cd03228">
    <property type="entry name" value="ABCC_MRP_Like"/>
    <property type="match status" value="1"/>
</dbReference>
<dbReference type="GO" id="GO:0016887">
    <property type="term" value="F:ATP hydrolysis activity"/>
    <property type="evidence" value="ECO:0007669"/>
    <property type="project" value="InterPro"/>
</dbReference>
<dbReference type="InterPro" id="IPR003439">
    <property type="entry name" value="ABC_transporter-like_ATP-bd"/>
</dbReference>
<dbReference type="Gene3D" id="1.20.1560.10">
    <property type="entry name" value="ABC transporter type 1, transmembrane domain"/>
    <property type="match status" value="1"/>
</dbReference>
<evidence type="ECO:0000256" key="7">
    <source>
        <dbReference type="SAM" id="Phobius"/>
    </source>
</evidence>
<feature type="transmembrane region" description="Helical" evidence="7">
    <location>
        <begin position="157"/>
        <end position="184"/>
    </location>
</feature>
<evidence type="ECO:0000259" key="8">
    <source>
        <dbReference type="PROSITE" id="PS50893"/>
    </source>
</evidence>
<keyword evidence="5 7" id="KW-1133">Transmembrane helix</keyword>
<dbReference type="PROSITE" id="PS50893">
    <property type="entry name" value="ABC_TRANSPORTER_2"/>
    <property type="match status" value="1"/>
</dbReference>
<dbReference type="GO" id="GO:0005524">
    <property type="term" value="F:ATP binding"/>
    <property type="evidence" value="ECO:0007669"/>
    <property type="project" value="UniProtKB-KW"/>
</dbReference>
<evidence type="ECO:0000313" key="9">
    <source>
        <dbReference type="EMBL" id="RGU88318.1"/>
    </source>
</evidence>
<sequence>MLESLIKKVIRMFKSLTFLWKYAWNVQKSYLVCLILYQITNTIPPLLIMFFPKVLLDELMGQNRISYLLTYIIIFSIVIFLMKFLSDFLKNTAFYKRCIILEKFQVELNTKLSKVDYACLEDPEFLNLKQNAEKFLYANGQGFSFVLDRAMAIISKVMIFGTVIWIIASLNKAVLLVFLCLAYLNSKAQMRFKKAYARLEMEKNPKERELSYFMNVFSDVKYGKEIRMNQGQYVLMNFLKDCLHKLWKFYKNQMYIMDKSDFFMHLMDFFQRMVSYVYMVFMVSKGFTSIANFTLYINAIATFTTSMDEVIDSVNDINQYSYYFEAVEKFMNLPMDIYDGKVNRNMPSRFESLEFRNVGFKYGGSDKWALKDINCFMKAGDKIAVVGENGAGKTTFIKLICRLYDPTEGMILLNGVDIKEYDYVQYVKFISTVFQDFQLFSMSLKENVSLSRKSDENRIHGIFDSLGISAFVKKYKKGLNVRVHKDFDSDGFEPSGGVAQKIAISRAIYKDTPIIILDEPTAALDPKSESEIYEQFNELSKNKLAIFISHRMASTRFCDNIIVFKNGSIEEMGSHYELMKAHSVYWNLFNMQSKYYMNAESGKL</sequence>
<keyword evidence="2 7" id="KW-0812">Transmembrane</keyword>
<evidence type="ECO:0000256" key="1">
    <source>
        <dbReference type="ARBA" id="ARBA00004651"/>
    </source>
</evidence>
<protein>
    <submittedName>
        <fullName evidence="9">ABC transporter ATP-binding protein</fullName>
    </submittedName>
</protein>
<dbReference type="InterPro" id="IPR003593">
    <property type="entry name" value="AAA+_ATPase"/>
</dbReference>
<comment type="caution">
    <text evidence="9">The sequence shown here is derived from an EMBL/GenBank/DDBJ whole genome shotgun (WGS) entry which is preliminary data.</text>
</comment>
<dbReference type="InterPro" id="IPR036640">
    <property type="entry name" value="ABC1_TM_sf"/>
</dbReference>
<keyword evidence="4 9" id="KW-0067">ATP-binding</keyword>
<dbReference type="PANTHER" id="PTHR43394:SF1">
    <property type="entry name" value="ATP-BINDING CASSETTE SUB-FAMILY B MEMBER 10, MITOCHONDRIAL"/>
    <property type="match status" value="1"/>
</dbReference>
<comment type="subcellular location">
    <subcellularLocation>
        <location evidence="1">Cell membrane</location>
        <topology evidence="1">Multi-pass membrane protein</topology>
    </subcellularLocation>
</comment>
<dbReference type="Proteomes" id="UP000265489">
    <property type="component" value="Unassembled WGS sequence"/>
</dbReference>
<evidence type="ECO:0000256" key="2">
    <source>
        <dbReference type="ARBA" id="ARBA00022692"/>
    </source>
</evidence>
<dbReference type="InterPro" id="IPR027417">
    <property type="entry name" value="P-loop_NTPase"/>
</dbReference>
<evidence type="ECO:0000256" key="5">
    <source>
        <dbReference type="ARBA" id="ARBA00022989"/>
    </source>
</evidence>
<dbReference type="EMBL" id="QRYQ01000054">
    <property type="protein sequence ID" value="RGU88318.1"/>
    <property type="molecule type" value="Genomic_DNA"/>
</dbReference>
<keyword evidence="3" id="KW-0547">Nucleotide-binding</keyword>
<reference evidence="9 10" key="1">
    <citation type="submission" date="2018-08" db="EMBL/GenBank/DDBJ databases">
        <title>A genome reference for cultivated species of the human gut microbiota.</title>
        <authorList>
            <person name="Zou Y."/>
            <person name="Xue W."/>
            <person name="Luo G."/>
        </authorList>
    </citation>
    <scope>NUCLEOTIDE SEQUENCE [LARGE SCALE GENOMIC DNA]</scope>
    <source>
        <strain evidence="9 10">AF15-20</strain>
    </source>
</reference>
<keyword evidence="6 7" id="KW-0472">Membrane</keyword>
<accession>A0A395W5E3</accession>
<gene>
    <name evidence="9" type="ORF">DWW32_13195</name>
</gene>
<evidence type="ECO:0000313" key="10">
    <source>
        <dbReference type="Proteomes" id="UP000265489"/>
    </source>
</evidence>
<dbReference type="AlphaFoldDB" id="A0A395W5E3"/>
<organism evidence="9 10">
    <name type="scientific">Holdemanella biformis</name>
    <dbReference type="NCBI Taxonomy" id="1735"/>
    <lineage>
        <taxon>Bacteria</taxon>
        <taxon>Bacillati</taxon>
        <taxon>Bacillota</taxon>
        <taxon>Erysipelotrichia</taxon>
        <taxon>Erysipelotrichales</taxon>
        <taxon>Erysipelotrichaceae</taxon>
        <taxon>Holdemanella</taxon>
    </lineage>
</organism>
<dbReference type="SUPFAM" id="SSF52540">
    <property type="entry name" value="P-loop containing nucleoside triphosphate hydrolases"/>
    <property type="match status" value="1"/>
</dbReference>
<dbReference type="Gene3D" id="3.40.50.300">
    <property type="entry name" value="P-loop containing nucleotide triphosphate hydrolases"/>
    <property type="match status" value="1"/>
</dbReference>
<feature type="transmembrane region" description="Helical" evidence="7">
    <location>
        <begin position="68"/>
        <end position="86"/>
    </location>
</feature>
<feature type="transmembrane region" description="Helical" evidence="7">
    <location>
        <begin position="276"/>
        <end position="297"/>
    </location>
</feature>
<dbReference type="InterPro" id="IPR039421">
    <property type="entry name" value="Type_1_exporter"/>
</dbReference>
<feature type="transmembrane region" description="Helical" evidence="7">
    <location>
        <begin position="29"/>
        <end position="56"/>
    </location>
</feature>
<evidence type="ECO:0000256" key="6">
    <source>
        <dbReference type="ARBA" id="ARBA00023136"/>
    </source>
</evidence>
<evidence type="ECO:0000256" key="4">
    <source>
        <dbReference type="ARBA" id="ARBA00022840"/>
    </source>
</evidence>
<dbReference type="SUPFAM" id="SSF90123">
    <property type="entry name" value="ABC transporter transmembrane region"/>
    <property type="match status" value="1"/>
</dbReference>
<dbReference type="GO" id="GO:0005886">
    <property type="term" value="C:plasma membrane"/>
    <property type="evidence" value="ECO:0007669"/>
    <property type="project" value="UniProtKB-SubCell"/>
</dbReference>
<proteinExistence type="predicted"/>
<evidence type="ECO:0000256" key="3">
    <source>
        <dbReference type="ARBA" id="ARBA00022741"/>
    </source>
</evidence>
<name>A0A395W5E3_9FIRM</name>
<dbReference type="GO" id="GO:0015421">
    <property type="term" value="F:ABC-type oligopeptide transporter activity"/>
    <property type="evidence" value="ECO:0007669"/>
    <property type="project" value="TreeGrafter"/>
</dbReference>
<dbReference type="Pfam" id="PF00005">
    <property type="entry name" value="ABC_tran"/>
    <property type="match status" value="1"/>
</dbReference>
<dbReference type="SMART" id="SM00382">
    <property type="entry name" value="AAA"/>
    <property type="match status" value="1"/>
</dbReference>